<feature type="domain" description="Peptidase S53" evidence="9">
    <location>
        <begin position="180"/>
        <end position="538"/>
    </location>
</feature>
<dbReference type="PANTHER" id="PTHR14218">
    <property type="entry name" value="PROTEASE S8 TRIPEPTIDYL PEPTIDASE I CLN2"/>
    <property type="match status" value="1"/>
</dbReference>
<dbReference type="InterPro" id="IPR030400">
    <property type="entry name" value="Sedolisin_dom"/>
</dbReference>
<evidence type="ECO:0000256" key="5">
    <source>
        <dbReference type="ARBA" id="ARBA00022825"/>
    </source>
</evidence>
<name>A0A6A9QWP8_SULME</name>
<keyword evidence="6" id="KW-0106">Calcium</keyword>
<proteinExistence type="predicted"/>
<dbReference type="EMBL" id="WGGD01000005">
    <property type="protein sequence ID" value="MUN29462.1"/>
    <property type="molecule type" value="Genomic_DNA"/>
</dbReference>
<sequence length="1105" mass="119764">MPLSKVITLVFIAILMSEAGLVASSFSVPLLQKNLDSNILSDAKTINGNSYVTLSIVFQPKNLALLQMMVENHTIINKTQMMRLFIPSSEISNAVAYLKQKGLSVESYLNVITVSGKASEVEDALHGKIVESSFHGINYYQFLGNSPFSNAIITGTNITEAYLSKPDTLYNATQLVAYQQISPKEIYKAYNITYLLSRGIEGNGTAIGILDFYGDPYISSQLQSFDSKYNIPNPPSFNIVPIGPYDPQAGISSGWALEISLDVEYSHLVAPEASIYLYVANPDLPLPSILASIVNSDQVNVVSESFGIPEIDVLIGAIPLSYIQSLIYEYWLGEVEGITFLAAAGDAGGTGYNYFLSPQGSLLFPASIPYVLSVGGTTLYVSGNTSVQTAWSGESIFGATTSGISSIFPSPVYQGLYGFAKVPDVAALANPYTGVPVLYYYNITELIGGTSVATPLTAGMIDLMTQAYGKLGYVNTLLYSLNDTNSFTKVNFGYDTPYSVNDFNIDGLGYINAGNLYQNLPSVLHQKEIQVATYNSTYGDGQEVTVVVKPNFPVKNMLGEVYNGSNVTRFFTLHFNGTYWVGHFNASGSGVQEIVVGSEGVYGFSYITVGYQAVFISPELAIYPEPEDVPVIVELTDANGSLVTPYNSVNVNIYKYSPETNSVSTVTSVTASISPIFNITIFGQVFQLNTSYYLGYYNFSDQKYIGGIYEAKVNNAFGIDEFVEGIYVVPAVIPAVATEPLVISPGQNVTLDVAEESLGMPNITISFVKEGKVEYSASVNVITYGANSYYLAQVKVPDIPSGYYTIIANATYSSINYTATGIGTTQIYVAPQSLVTSVSISPSGVLYENQTAHIMTEINYFNGSPVKYGTFDAVLVPNFLLNNIGQGQVVVQLNYDHGKWVGNFTVPEDAFGSSQFGSSGYWNVYVEGTSFNGFPTFSPSYLNVSSLEILPSAVNTRIYVLPYVYIKNFDGNFAAYSYVQNANIVDHNATIINSVINNLIVKNGTVTLINSTVLHLTQEVNGSVERLGITNIKVTNITAIGKSNSPSKYQENVSMTQNTSSTSPISLTQNNTNSKVTLQFSTLIALMVILAIVIFIALLTRRKFS</sequence>
<protein>
    <submittedName>
        <fullName evidence="10">Peptidase S53</fullName>
    </submittedName>
</protein>
<comment type="cofactor">
    <cofactor evidence="1">
        <name>Ca(2+)</name>
        <dbReference type="ChEBI" id="CHEBI:29108"/>
    </cofactor>
</comment>
<dbReference type="RefSeq" id="WP_156017040.1">
    <property type="nucleotide sequence ID" value="NZ_WGGD01000005.1"/>
</dbReference>
<keyword evidence="8" id="KW-0812">Transmembrane</keyword>
<evidence type="ECO:0000256" key="1">
    <source>
        <dbReference type="ARBA" id="ARBA00001913"/>
    </source>
</evidence>
<evidence type="ECO:0000256" key="8">
    <source>
        <dbReference type="SAM" id="Phobius"/>
    </source>
</evidence>
<dbReference type="Pfam" id="PF00082">
    <property type="entry name" value="Peptidase_S8"/>
    <property type="match status" value="1"/>
</dbReference>
<dbReference type="Proteomes" id="UP000470772">
    <property type="component" value="Unassembled WGS sequence"/>
</dbReference>
<dbReference type="InterPro" id="IPR036852">
    <property type="entry name" value="Peptidase_S8/S53_dom_sf"/>
</dbReference>
<dbReference type="InterPro" id="IPR000209">
    <property type="entry name" value="Peptidase_S8/S53_dom"/>
</dbReference>
<dbReference type="InterPro" id="IPR015366">
    <property type="entry name" value="S53_propep"/>
</dbReference>
<evidence type="ECO:0000259" key="9">
    <source>
        <dbReference type="PROSITE" id="PS51695"/>
    </source>
</evidence>
<evidence type="ECO:0000313" key="11">
    <source>
        <dbReference type="Proteomes" id="UP000470772"/>
    </source>
</evidence>
<dbReference type="GO" id="GO:0006508">
    <property type="term" value="P:proteolysis"/>
    <property type="evidence" value="ECO:0007669"/>
    <property type="project" value="UniProtKB-KW"/>
</dbReference>
<feature type="transmembrane region" description="Helical" evidence="8">
    <location>
        <begin position="1078"/>
        <end position="1099"/>
    </location>
</feature>
<evidence type="ECO:0000256" key="6">
    <source>
        <dbReference type="ARBA" id="ARBA00022837"/>
    </source>
</evidence>
<evidence type="ECO:0000256" key="4">
    <source>
        <dbReference type="ARBA" id="ARBA00022801"/>
    </source>
</evidence>
<evidence type="ECO:0000256" key="7">
    <source>
        <dbReference type="ARBA" id="ARBA00023145"/>
    </source>
</evidence>
<dbReference type="InterPro" id="IPR023828">
    <property type="entry name" value="Peptidase_S8_Ser-AS"/>
</dbReference>
<dbReference type="GO" id="GO:0004252">
    <property type="term" value="F:serine-type endopeptidase activity"/>
    <property type="evidence" value="ECO:0007669"/>
    <property type="project" value="InterPro"/>
</dbReference>
<evidence type="ECO:0000313" key="10">
    <source>
        <dbReference type="EMBL" id="MUN29462.1"/>
    </source>
</evidence>
<keyword evidence="8" id="KW-1133">Transmembrane helix</keyword>
<dbReference type="PROSITE" id="PS51695">
    <property type="entry name" value="SEDOLISIN"/>
    <property type="match status" value="1"/>
</dbReference>
<dbReference type="SUPFAM" id="SSF52743">
    <property type="entry name" value="Subtilisin-like"/>
    <property type="match status" value="1"/>
</dbReference>
<keyword evidence="7" id="KW-0865">Zymogen</keyword>
<evidence type="ECO:0000256" key="3">
    <source>
        <dbReference type="ARBA" id="ARBA00022723"/>
    </source>
</evidence>
<organism evidence="10 11">
    <name type="scientific">Sulfuracidifex metallicus DSM 6482 = JCM 9184</name>
    <dbReference type="NCBI Taxonomy" id="523847"/>
    <lineage>
        <taxon>Archaea</taxon>
        <taxon>Thermoproteota</taxon>
        <taxon>Thermoprotei</taxon>
        <taxon>Sulfolobales</taxon>
        <taxon>Sulfolobaceae</taxon>
        <taxon>Sulfuracidifex</taxon>
    </lineage>
</organism>
<dbReference type="CDD" id="cd04056">
    <property type="entry name" value="Peptidases_S53"/>
    <property type="match status" value="1"/>
</dbReference>
<keyword evidence="3" id="KW-0479">Metal-binding</keyword>
<dbReference type="Pfam" id="PF09286">
    <property type="entry name" value="Pro-kuma_activ"/>
    <property type="match status" value="1"/>
</dbReference>
<gene>
    <name evidence="10" type="ORF">GC250_08435</name>
</gene>
<dbReference type="InterPro" id="IPR050819">
    <property type="entry name" value="Tripeptidyl-peptidase_I"/>
</dbReference>
<dbReference type="GO" id="GO:0046872">
    <property type="term" value="F:metal ion binding"/>
    <property type="evidence" value="ECO:0007669"/>
    <property type="project" value="UniProtKB-KW"/>
</dbReference>
<keyword evidence="2" id="KW-0645">Protease</keyword>
<dbReference type="PANTHER" id="PTHR14218:SF15">
    <property type="entry name" value="TRIPEPTIDYL-PEPTIDASE 1"/>
    <property type="match status" value="1"/>
</dbReference>
<dbReference type="SUPFAM" id="SSF54897">
    <property type="entry name" value="Protease propeptides/inhibitors"/>
    <property type="match status" value="1"/>
</dbReference>
<keyword evidence="8" id="KW-0472">Membrane</keyword>
<keyword evidence="11" id="KW-1185">Reference proteome</keyword>
<evidence type="ECO:0000256" key="2">
    <source>
        <dbReference type="ARBA" id="ARBA00022670"/>
    </source>
</evidence>
<dbReference type="SMART" id="SM00944">
    <property type="entry name" value="Pro-kuma_activ"/>
    <property type="match status" value="1"/>
</dbReference>
<keyword evidence="5" id="KW-0720">Serine protease</keyword>
<comment type="caution">
    <text evidence="10">The sequence shown here is derived from an EMBL/GenBank/DDBJ whole genome shotgun (WGS) entry which is preliminary data.</text>
</comment>
<dbReference type="PROSITE" id="PS00138">
    <property type="entry name" value="SUBTILASE_SER"/>
    <property type="match status" value="1"/>
</dbReference>
<dbReference type="AlphaFoldDB" id="A0A6A9QWP8"/>
<dbReference type="GO" id="GO:0008240">
    <property type="term" value="F:tripeptidyl-peptidase activity"/>
    <property type="evidence" value="ECO:0007669"/>
    <property type="project" value="TreeGrafter"/>
</dbReference>
<accession>A0A6A9QWP8</accession>
<reference evidence="10 11" key="1">
    <citation type="submission" date="2019-10" db="EMBL/GenBank/DDBJ databases">
        <title>Sequencing and Assembly of Multiple Reported Metal-Biooxidizing Members of the Extremely Thermoacidophilic Archaeal Family Sulfolobaceae.</title>
        <authorList>
            <person name="Counts J.A."/>
            <person name="Kelly R.M."/>
        </authorList>
    </citation>
    <scope>NUCLEOTIDE SEQUENCE [LARGE SCALE GENOMIC DNA]</scope>
    <source>
        <strain evidence="10 11">DSM 6482</strain>
    </source>
</reference>
<dbReference type="Gene3D" id="3.40.50.200">
    <property type="entry name" value="Peptidase S8/S53 domain"/>
    <property type="match status" value="1"/>
</dbReference>
<keyword evidence="4" id="KW-0378">Hydrolase</keyword>